<proteinExistence type="inferred from homology"/>
<dbReference type="STRING" id="1324314.BVG16_09290"/>
<keyword evidence="2" id="KW-1277">Toxin-antitoxin system</keyword>
<reference evidence="3 4" key="1">
    <citation type="submission" date="2017-01" db="EMBL/GenBank/DDBJ databases">
        <title>Genome analysis of Paenibacillus selenitrireducens ES3-24.</title>
        <authorList>
            <person name="Xu D."/>
            <person name="Yao R."/>
            <person name="Zheng S."/>
        </authorList>
    </citation>
    <scope>NUCLEOTIDE SEQUENCE [LARGE SCALE GENOMIC DNA]</scope>
    <source>
        <strain evidence="3 4">ES3-24</strain>
    </source>
</reference>
<dbReference type="EMBL" id="MSZX01000003">
    <property type="protein sequence ID" value="OPA79273.1"/>
    <property type="molecule type" value="Genomic_DNA"/>
</dbReference>
<evidence type="ECO:0000313" key="4">
    <source>
        <dbReference type="Proteomes" id="UP000190188"/>
    </source>
</evidence>
<dbReference type="InterPro" id="IPR003477">
    <property type="entry name" value="PemK-like"/>
</dbReference>
<dbReference type="SUPFAM" id="SSF50118">
    <property type="entry name" value="Cell growth inhibitor/plasmid maintenance toxic component"/>
    <property type="match status" value="1"/>
</dbReference>
<dbReference type="GO" id="GO:0003677">
    <property type="term" value="F:DNA binding"/>
    <property type="evidence" value="ECO:0007669"/>
    <property type="project" value="InterPro"/>
</dbReference>
<dbReference type="GO" id="GO:0004521">
    <property type="term" value="F:RNA endonuclease activity"/>
    <property type="evidence" value="ECO:0007669"/>
    <property type="project" value="TreeGrafter"/>
</dbReference>
<evidence type="ECO:0008006" key="5">
    <source>
        <dbReference type="Google" id="ProtNLM"/>
    </source>
</evidence>
<dbReference type="RefSeq" id="WP_078498270.1">
    <property type="nucleotide sequence ID" value="NZ_MSZX01000003.1"/>
</dbReference>
<dbReference type="Proteomes" id="UP000190188">
    <property type="component" value="Unassembled WGS sequence"/>
</dbReference>
<sequence>MAITGEVVRGSVVWLNLYPKAGHEQAGYRPAIVISDGLIDPSISDLAYIVPVTSQVKGYAFEVPVPAGISIDGSAIGTIYTQLAGVALTDHAKSLDLGARNATVIGHVDPNSDFYKHVITYVRAILA</sequence>
<dbReference type="Gene3D" id="2.30.30.110">
    <property type="match status" value="1"/>
</dbReference>
<protein>
    <recommendedName>
        <fullName evidence="5">mRNA-degrading endonuclease</fullName>
    </recommendedName>
</protein>
<evidence type="ECO:0000256" key="2">
    <source>
        <dbReference type="ARBA" id="ARBA00022649"/>
    </source>
</evidence>
<dbReference type="PANTHER" id="PTHR33988">
    <property type="entry name" value="ENDORIBONUCLEASE MAZF-RELATED"/>
    <property type="match status" value="1"/>
</dbReference>
<dbReference type="OrthoDB" id="9808744at2"/>
<gene>
    <name evidence="3" type="ORF">BVG16_09290</name>
</gene>
<dbReference type="InterPro" id="IPR011067">
    <property type="entry name" value="Plasmid_toxin/cell-grow_inhib"/>
</dbReference>
<organism evidence="3 4">
    <name type="scientific">Paenibacillus selenitireducens</name>
    <dbReference type="NCBI Taxonomy" id="1324314"/>
    <lineage>
        <taxon>Bacteria</taxon>
        <taxon>Bacillati</taxon>
        <taxon>Bacillota</taxon>
        <taxon>Bacilli</taxon>
        <taxon>Bacillales</taxon>
        <taxon>Paenibacillaceae</taxon>
        <taxon>Paenibacillus</taxon>
    </lineage>
</organism>
<dbReference type="Pfam" id="PF02452">
    <property type="entry name" value="PemK_toxin"/>
    <property type="match status" value="1"/>
</dbReference>
<name>A0A1T2XHY7_9BACL</name>
<evidence type="ECO:0000313" key="3">
    <source>
        <dbReference type="EMBL" id="OPA79273.1"/>
    </source>
</evidence>
<evidence type="ECO:0000256" key="1">
    <source>
        <dbReference type="ARBA" id="ARBA00007521"/>
    </source>
</evidence>
<dbReference type="GO" id="GO:0006402">
    <property type="term" value="P:mRNA catabolic process"/>
    <property type="evidence" value="ECO:0007669"/>
    <property type="project" value="TreeGrafter"/>
</dbReference>
<keyword evidence="4" id="KW-1185">Reference proteome</keyword>
<dbReference type="GO" id="GO:0016075">
    <property type="term" value="P:rRNA catabolic process"/>
    <property type="evidence" value="ECO:0007669"/>
    <property type="project" value="TreeGrafter"/>
</dbReference>
<comment type="similarity">
    <text evidence="1">Belongs to the PemK/MazF family.</text>
</comment>
<dbReference type="AlphaFoldDB" id="A0A1T2XHY7"/>
<accession>A0A1T2XHY7</accession>
<comment type="caution">
    <text evidence="3">The sequence shown here is derived from an EMBL/GenBank/DDBJ whole genome shotgun (WGS) entry which is preliminary data.</text>
</comment>
<dbReference type="PANTHER" id="PTHR33988:SF3">
    <property type="entry name" value="ENDORIBONUCLEASE TOXIN CHPB-RELATED"/>
    <property type="match status" value="1"/>
</dbReference>